<organism evidence="3 4">
    <name type="scientific">Rhizoctonia solani</name>
    <dbReference type="NCBI Taxonomy" id="456999"/>
    <lineage>
        <taxon>Eukaryota</taxon>
        <taxon>Fungi</taxon>
        <taxon>Dikarya</taxon>
        <taxon>Basidiomycota</taxon>
        <taxon>Agaricomycotina</taxon>
        <taxon>Agaricomycetes</taxon>
        <taxon>Cantharellales</taxon>
        <taxon>Ceratobasidiaceae</taxon>
        <taxon>Rhizoctonia</taxon>
    </lineage>
</organism>
<dbReference type="GO" id="GO:0005783">
    <property type="term" value="C:endoplasmic reticulum"/>
    <property type="evidence" value="ECO:0007669"/>
    <property type="project" value="TreeGrafter"/>
</dbReference>
<dbReference type="InterPro" id="IPR000873">
    <property type="entry name" value="AMP-dep_synth/lig_dom"/>
</dbReference>
<reference evidence="3" key="1">
    <citation type="submission" date="2020-05" db="EMBL/GenBank/DDBJ databases">
        <title>Evolutionary and genomic comparisons of hybrid uninucleate and nonhybrid Rhizoctonia fungi.</title>
        <authorList>
            <person name="Li C."/>
            <person name="Chen X."/>
        </authorList>
    </citation>
    <scope>NUCLEOTIDE SEQUENCE</scope>
    <source>
        <strain evidence="3">AG-1 IA</strain>
    </source>
</reference>
<name>A0A8H8PBS2_9AGAM</name>
<feature type="region of interest" description="Disordered" evidence="1">
    <location>
        <begin position="465"/>
        <end position="484"/>
    </location>
</feature>
<dbReference type="GeneID" id="67024153"/>
<dbReference type="GO" id="GO:0004467">
    <property type="term" value="F:long-chain fatty acid-CoA ligase activity"/>
    <property type="evidence" value="ECO:0007669"/>
    <property type="project" value="TreeGrafter"/>
</dbReference>
<dbReference type="SUPFAM" id="SSF56801">
    <property type="entry name" value="Acetyl-CoA synthetase-like"/>
    <property type="match status" value="1"/>
</dbReference>
<dbReference type="InterPro" id="IPR042099">
    <property type="entry name" value="ANL_N_sf"/>
</dbReference>
<gene>
    <name evidence="3" type="ORF">RhiXN_01871</name>
</gene>
<evidence type="ECO:0000313" key="4">
    <source>
        <dbReference type="Proteomes" id="UP000650533"/>
    </source>
</evidence>
<dbReference type="Proteomes" id="UP000650533">
    <property type="component" value="Chromosome 16"/>
</dbReference>
<dbReference type="PANTHER" id="PTHR43272:SF11">
    <property type="entry name" value="AMP-DEPENDENT SYNTHETASE_LIGASE DOMAIN-CONTAINING PROTEIN"/>
    <property type="match status" value="1"/>
</dbReference>
<dbReference type="GO" id="GO:0016020">
    <property type="term" value="C:membrane"/>
    <property type="evidence" value="ECO:0007669"/>
    <property type="project" value="TreeGrafter"/>
</dbReference>
<sequence>MSLISSLTSYDDVTLLLLSGLILTVTAGIVSRSEPLAHPLVLGQQSEPSKVRRPTESAVYRNYGVGMYMPLPTRPKREVQTINSLIQSEANHERVLFGVKTTNAELQNRITTLGAGFVRKLDLAPRDSSVLMLLDDSFEYLTSVLALSACSVTPITISHLQLLNPVLSVHPPSAIIVQSRFLHTLLEQLADEKEAGLHLIVVGEIDDLARSHSLKTGINLIPWTDILESGGGPLNLSAADLPTTNDVFMISYYGDEIGQPKAVQFTHQNMTAAVVSNRALFSVSTPLSGSDRILSSFSMNTPFGMGVAFQALWEGASFSVKPNIGLFKTESDKAEDSVFAAIAASRPTILYVQPSELDSLSSSVLATAKGSFLYTLAWKRKMGALLEGSLSRTTPWDRVVFEDARVKWSLSDLRSVVTAGEPSDPSTQAICSIATSVPIARAHIHPLSASPILASHPLDLQRHFPATGGSRMSKDPLHVGPPAPSVEVKLVGVSENEIDAGNDPRGELLIRGTSVGTPVSESTVPYPDGWLPSGERAIVQSNGTFKVIGRQRRTTGP</sequence>
<feature type="domain" description="AMP-dependent synthetase/ligase" evidence="2">
    <location>
        <begin position="98"/>
        <end position="515"/>
    </location>
</feature>
<proteinExistence type="predicted"/>
<dbReference type="EMBL" id="CP059673">
    <property type="protein sequence ID" value="QRW27276.1"/>
    <property type="molecule type" value="Genomic_DNA"/>
</dbReference>
<protein>
    <submittedName>
        <fullName evidence="3">AMP binding enzyme</fullName>
    </submittedName>
</protein>
<evidence type="ECO:0000313" key="3">
    <source>
        <dbReference type="EMBL" id="QRW27276.1"/>
    </source>
</evidence>
<evidence type="ECO:0000259" key="2">
    <source>
        <dbReference type="Pfam" id="PF00501"/>
    </source>
</evidence>
<dbReference type="RefSeq" id="XP_043187513.1">
    <property type="nucleotide sequence ID" value="XM_043321690.1"/>
</dbReference>
<dbReference type="Pfam" id="PF00501">
    <property type="entry name" value="AMP-binding"/>
    <property type="match status" value="1"/>
</dbReference>
<accession>A0A8H8PBS2</accession>
<dbReference type="PANTHER" id="PTHR43272">
    <property type="entry name" value="LONG-CHAIN-FATTY-ACID--COA LIGASE"/>
    <property type="match status" value="1"/>
</dbReference>
<dbReference type="Gene3D" id="3.40.50.12780">
    <property type="entry name" value="N-terminal domain of ligase-like"/>
    <property type="match status" value="1"/>
</dbReference>
<evidence type="ECO:0000256" key="1">
    <source>
        <dbReference type="SAM" id="MobiDB-lite"/>
    </source>
</evidence>
<dbReference type="KEGG" id="rsx:RhiXN_01871"/>
<dbReference type="AlphaFoldDB" id="A0A8H8PBS2"/>